<dbReference type="HOGENOM" id="CLU_018366_2_0_1"/>
<dbReference type="RefSeq" id="XP_001420971.1">
    <property type="nucleotide sequence ID" value="XM_001420934.1"/>
</dbReference>
<evidence type="ECO:0000313" key="9">
    <source>
        <dbReference type="EMBL" id="ABP01282.1"/>
    </source>
</evidence>
<sequence length="472" mass="53634">MKPKTQSLSFVNGYAIPRDSDGEVDVFDANAFADAPARGEAKAYAPEYVKLHGLVLRFNAYFDETVENGQKESARCRKCVIYFFLEDGSIKITEPRVENSGMPQGAFLKRHVVRGVTLGDLNVGKAVTIYGFEFKIYRCDGFTRDYLGRVGVDVPNDEREPDGVGPSWEEVRLARRAARSTKKDARGKFLTHDKQVLRFYCVWDDRSKFGDRRRFVLTFFLIDDTVAITEVEANKSGRGSGMSSTLLHRSRLPLRDEDANARGLANDDFDYVTAEDLHVGDTIRVYKRDFFIYDCDEFTKSWYLTKFPGELTEAAFEPHDVTEPEDTVPAHRIPEHTGLAIGSEEDSLQNCISLIPKPPRKDVAKDDEIVLQFRAEMVPISDADEVCEFDASRRFVVSFHVGDKTLSIFEQASKDSCSSKFLERARVRKRDETGAFYDLRDMRVGSVLEIHSRAFKLGESDEFTRKYLENAV</sequence>
<dbReference type="EMBL" id="CP000593">
    <property type="protein sequence ID" value="ABO99264.1"/>
    <property type="molecule type" value="Genomic_DNA"/>
</dbReference>
<keyword evidence="6" id="KW-0966">Cell projection</keyword>
<dbReference type="GO" id="GO:0005856">
    <property type="term" value="C:cytoskeleton"/>
    <property type="evidence" value="ECO:0007669"/>
    <property type="project" value="UniProtKB-SubCell"/>
</dbReference>
<feature type="domain" description="DM10" evidence="7">
    <location>
        <begin position="193"/>
        <end position="307"/>
    </location>
</feature>
<dbReference type="SMART" id="SM00676">
    <property type="entry name" value="DM10"/>
    <property type="match status" value="3"/>
</dbReference>
<dbReference type="InterPro" id="IPR006602">
    <property type="entry name" value="DM10_dom"/>
</dbReference>
<dbReference type="PROSITE" id="PS51336">
    <property type="entry name" value="DM10"/>
    <property type="match status" value="3"/>
</dbReference>
<accession>A4S6M0</accession>
<evidence type="ECO:0000256" key="4">
    <source>
        <dbReference type="ARBA" id="ARBA00022737"/>
    </source>
</evidence>
<dbReference type="eggNOG" id="KOG0043">
    <property type="taxonomic scope" value="Eukaryota"/>
</dbReference>
<dbReference type="Proteomes" id="UP000001568">
    <property type="component" value="Chromosome 13"/>
</dbReference>
<evidence type="ECO:0000256" key="1">
    <source>
        <dbReference type="ARBA" id="ARBA00004138"/>
    </source>
</evidence>
<dbReference type="AlphaFoldDB" id="A4S6M0"/>
<keyword evidence="4" id="KW-0677">Repeat</keyword>
<evidence type="ECO:0000256" key="5">
    <source>
        <dbReference type="ARBA" id="ARBA00023212"/>
    </source>
</evidence>
<dbReference type="GeneID" id="5006900"/>
<dbReference type="STRING" id="436017.A4S6M0"/>
<dbReference type="GO" id="GO:0005929">
    <property type="term" value="C:cilium"/>
    <property type="evidence" value="ECO:0007669"/>
    <property type="project" value="UniProtKB-SubCell"/>
</dbReference>
<evidence type="ECO:0000256" key="3">
    <source>
        <dbReference type="ARBA" id="ARBA00022490"/>
    </source>
</evidence>
<dbReference type="InterPro" id="IPR040193">
    <property type="entry name" value="EFHC1/EFHC2/EFHB"/>
</dbReference>
<dbReference type="EMBL" id="CP000601">
    <property type="protein sequence ID" value="ABP01282.1"/>
    <property type="molecule type" value="Genomic_DNA"/>
</dbReference>
<keyword evidence="10" id="KW-1185">Reference proteome</keyword>
<feature type="domain" description="DM10" evidence="7">
    <location>
        <begin position="52"/>
        <end position="151"/>
    </location>
</feature>
<dbReference type="RefSeq" id="XP_001422923.1">
    <property type="nucleotide sequence ID" value="XM_001422886.1"/>
</dbReference>
<dbReference type="KEGG" id="olu:OSTLU_36578"/>
<dbReference type="OrthoDB" id="10255210at2759"/>
<name>A4S6M0_OSTLU</name>
<evidence type="ECO:0000256" key="6">
    <source>
        <dbReference type="ARBA" id="ARBA00023273"/>
    </source>
</evidence>
<evidence type="ECO:0000313" key="8">
    <source>
        <dbReference type="EMBL" id="ABO99264.1"/>
    </source>
</evidence>
<dbReference type="PANTHER" id="PTHR12086">
    <property type="entry name" value="EF-HAND DOMAIN C-TERMINAL CONTAINING PROTEIN"/>
    <property type="match status" value="1"/>
</dbReference>
<keyword evidence="3" id="KW-0963">Cytoplasm</keyword>
<dbReference type="GeneID" id="5005177"/>
<reference evidence="8 10" key="1">
    <citation type="journal article" date="2007" name="Proc. Natl. Acad. Sci. U.S.A.">
        <title>The tiny eukaryote Ostreococcus provides genomic insights into the paradox of plankton speciation.</title>
        <authorList>
            <person name="Palenik B."/>
            <person name="Grimwood J."/>
            <person name="Aerts A."/>
            <person name="Rouze P."/>
            <person name="Salamov A."/>
            <person name="Putnam N."/>
            <person name="Dupont C."/>
            <person name="Jorgensen R."/>
            <person name="Derelle E."/>
            <person name="Rombauts S."/>
            <person name="Zhou K."/>
            <person name="Otillar R."/>
            <person name="Merchant S.S."/>
            <person name="Podell S."/>
            <person name="Gaasterland T."/>
            <person name="Napoli C."/>
            <person name="Gendler K."/>
            <person name="Manuell A."/>
            <person name="Tai V."/>
            <person name="Vallon O."/>
            <person name="Piganeau G."/>
            <person name="Jancek S."/>
            <person name="Heijde M."/>
            <person name="Jabbari K."/>
            <person name="Bowler C."/>
            <person name="Lohr M."/>
            <person name="Robbens S."/>
            <person name="Werner G."/>
            <person name="Dubchak I."/>
            <person name="Pazour G.J."/>
            <person name="Ren Q."/>
            <person name="Paulsen I."/>
            <person name="Delwiche C."/>
            <person name="Schmutz J."/>
            <person name="Rokhsar D."/>
            <person name="Van de Peer Y."/>
            <person name="Moreau H."/>
            <person name="Grigoriev I.V."/>
        </authorList>
    </citation>
    <scope>NUCLEOTIDE SEQUENCE [LARGE SCALE GENOMIC DNA]</scope>
    <source>
        <strain evidence="8 10">CCE9901</strain>
    </source>
</reference>
<evidence type="ECO:0000256" key="2">
    <source>
        <dbReference type="ARBA" id="ARBA00004245"/>
    </source>
</evidence>
<evidence type="ECO:0000259" key="7">
    <source>
        <dbReference type="PROSITE" id="PS51336"/>
    </source>
</evidence>
<dbReference type="KEGG" id="olu:OSTLU_27168"/>
<feature type="domain" description="DM10" evidence="7">
    <location>
        <begin position="367"/>
        <end position="472"/>
    </location>
</feature>
<dbReference type="OMA" id="RFSCKQP"/>
<dbReference type="FunFam" id="2.30.29.170:FF:000004">
    <property type="entry name" value="EF-hand domain containing 2"/>
    <property type="match status" value="1"/>
</dbReference>
<protein>
    <recommendedName>
        <fullName evidence="7">DM10 domain-containing protein</fullName>
    </recommendedName>
</protein>
<dbReference type="Gene3D" id="2.30.29.170">
    <property type="match status" value="3"/>
</dbReference>
<organism evidence="8 10">
    <name type="scientific">Ostreococcus lucimarinus (strain CCE9901)</name>
    <dbReference type="NCBI Taxonomy" id="436017"/>
    <lineage>
        <taxon>Eukaryota</taxon>
        <taxon>Viridiplantae</taxon>
        <taxon>Chlorophyta</taxon>
        <taxon>Mamiellophyceae</taxon>
        <taxon>Mamiellales</taxon>
        <taxon>Bathycoccaceae</taxon>
        <taxon>Ostreococcus</taxon>
    </lineage>
</organism>
<dbReference type="Proteomes" id="UP000001568">
    <property type="component" value="Chromosome 21"/>
</dbReference>
<keyword evidence="5" id="KW-0206">Cytoskeleton</keyword>
<evidence type="ECO:0000313" key="10">
    <source>
        <dbReference type="Proteomes" id="UP000001568"/>
    </source>
</evidence>
<dbReference type="Gramene" id="ABO99264">
    <property type="protein sequence ID" value="ABO99264"/>
    <property type="gene ID" value="OSTLU_27168"/>
</dbReference>
<proteinExistence type="predicted"/>
<comment type="subcellular location">
    <subcellularLocation>
        <location evidence="1">Cell projection</location>
        <location evidence="1">Cilium</location>
    </subcellularLocation>
    <subcellularLocation>
        <location evidence="2">Cytoplasm</location>
        <location evidence="2">Cytoskeleton</location>
    </subcellularLocation>
</comment>
<gene>
    <name evidence="8" type="ORF">OSTLU_27168</name>
    <name evidence="9" type="ORF">OSTLU_36578</name>
</gene>
<dbReference type="Gramene" id="ABP01282">
    <property type="protein sequence ID" value="ABP01282"/>
    <property type="gene ID" value="OSTLU_36578"/>
</dbReference>
<dbReference type="Pfam" id="PF06565">
    <property type="entry name" value="DM10_dom"/>
    <property type="match status" value="3"/>
</dbReference>